<dbReference type="RefSeq" id="WP_067373310.1">
    <property type="nucleotide sequence ID" value="NZ_JBIUBN010000004.1"/>
</dbReference>
<dbReference type="Gene3D" id="3.90.1150.10">
    <property type="entry name" value="Aspartate Aminotransferase, domain 1"/>
    <property type="match status" value="1"/>
</dbReference>
<evidence type="ECO:0000256" key="2">
    <source>
        <dbReference type="PIRSR" id="PIRSR000390-1"/>
    </source>
</evidence>
<dbReference type="GO" id="GO:0008483">
    <property type="term" value="F:transaminase activity"/>
    <property type="evidence" value="ECO:0007669"/>
    <property type="project" value="TreeGrafter"/>
</dbReference>
<accession>A0A136PJ80</accession>
<dbReference type="InterPro" id="IPR000653">
    <property type="entry name" value="DegT/StrS_aminotransferase"/>
</dbReference>
<comment type="similarity">
    <text evidence="4">Belongs to the DegT/DnrJ/EryC1 family.</text>
</comment>
<dbReference type="PANTHER" id="PTHR30244:SF34">
    <property type="entry name" value="DTDP-4-AMINO-4,6-DIDEOXYGALACTOSE TRANSAMINASE"/>
    <property type="match status" value="1"/>
</dbReference>
<evidence type="ECO:0000256" key="3">
    <source>
        <dbReference type="PIRSR" id="PIRSR000390-2"/>
    </source>
</evidence>
<dbReference type="InterPro" id="IPR015421">
    <property type="entry name" value="PyrdxlP-dep_Trfase_major"/>
</dbReference>
<dbReference type="CDD" id="cd00616">
    <property type="entry name" value="AHBA_syn"/>
    <property type="match status" value="1"/>
</dbReference>
<evidence type="ECO:0000313" key="5">
    <source>
        <dbReference type="EMBL" id="KXK58457.1"/>
    </source>
</evidence>
<proteinExistence type="inferred from homology"/>
<dbReference type="OrthoDB" id="9804264at2"/>
<feature type="modified residue" description="N6-(pyridoxal phosphate)lysine" evidence="3">
    <location>
        <position position="183"/>
    </location>
</feature>
<dbReference type="PIRSF" id="PIRSF000390">
    <property type="entry name" value="PLP_StrS"/>
    <property type="match status" value="1"/>
</dbReference>
<protein>
    <submittedName>
        <fullName evidence="5">UDP-4-amino-4, 6-dideoxy-N-acetyl-beta-L-altrosamine transaminase</fullName>
    </submittedName>
</protein>
<dbReference type="AlphaFoldDB" id="A0A136PJ80"/>
<dbReference type="Pfam" id="PF01041">
    <property type="entry name" value="DegT_DnrJ_EryC1"/>
    <property type="match status" value="1"/>
</dbReference>
<name>A0A136PJ80_9ACTN</name>
<organism evidence="5 6">
    <name type="scientific">Micromonospora rosaria</name>
    <dbReference type="NCBI Taxonomy" id="47874"/>
    <lineage>
        <taxon>Bacteria</taxon>
        <taxon>Bacillati</taxon>
        <taxon>Actinomycetota</taxon>
        <taxon>Actinomycetes</taxon>
        <taxon>Micromonosporales</taxon>
        <taxon>Micromonosporaceae</taxon>
        <taxon>Micromonospora</taxon>
    </lineage>
</organism>
<feature type="active site" description="Proton acceptor" evidence="2">
    <location>
        <position position="183"/>
    </location>
</feature>
<comment type="cofactor">
    <cofactor evidence="1">
        <name>pyridoxal 5'-phosphate</name>
        <dbReference type="ChEBI" id="CHEBI:597326"/>
    </cofactor>
</comment>
<comment type="caution">
    <text evidence="5">The sequence shown here is derived from an EMBL/GenBank/DDBJ whole genome shotgun (WGS) entry which is preliminary data.</text>
</comment>
<keyword evidence="3 4" id="KW-0663">Pyridoxal phosphate</keyword>
<dbReference type="GO" id="GO:0000271">
    <property type="term" value="P:polysaccharide biosynthetic process"/>
    <property type="evidence" value="ECO:0007669"/>
    <property type="project" value="TreeGrafter"/>
</dbReference>
<keyword evidence="6" id="KW-1185">Reference proteome</keyword>
<reference evidence="5 6" key="1">
    <citation type="submission" date="2016-01" db="EMBL/GenBank/DDBJ databases">
        <title>Whole genome sequence and analysis of Micromonospora rosaria DSM 803, which can produce antibacterial substance rosamicin.</title>
        <authorList>
            <person name="Yang H."/>
            <person name="He X."/>
            <person name="Zhu D."/>
        </authorList>
    </citation>
    <scope>NUCLEOTIDE SEQUENCE [LARGE SCALE GENOMIC DNA]</scope>
    <source>
        <strain evidence="5 6">DSM 803</strain>
    </source>
</reference>
<sequence>MTAMLPYGRQSVTEDDVAAVAAAVRSDWLTTGPQVAAFETDLAGWTGGVGCAVVANGTAALHTAYAAAGVGPGDEVVVPPMTFAATASTAVALGATVVFADVEPETYTLDPAAVSAALTTRTRVVSAVDYAGHPADYDALRASLAGSDALLLADAAHSIGATYRDRPVGSLADLTTFSFFPTKNLTTAEGGAVAATDPALLERARRFRNHGLVRDADELRWPDEGGWHQEVHEFGLNYRLPDVLCALGRSQLRRLGDFLAARARLVARYDAALADLAGVRLPGRRSWAEPAWHLYPIRVLDGRRREVYDAMRAAGIGVQVNYIPVHWHPVFADLGYRRGSCPVAESFYTEQLSLPLHPGLTEADQDRVVDALGAALGAGRARARTTVA</sequence>
<evidence type="ECO:0000256" key="4">
    <source>
        <dbReference type="RuleBase" id="RU004508"/>
    </source>
</evidence>
<dbReference type="SUPFAM" id="SSF53383">
    <property type="entry name" value="PLP-dependent transferases"/>
    <property type="match status" value="1"/>
</dbReference>
<dbReference type="Proteomes" id="UP000070620">
    <property type="component" value="Unassembled WGS sequence"/>
</dbReference>
<dbReference type="InterPro" id="IPR015424">
    <property type="entry name" value="PyrdxlP-dep_Trfase"/>
</dbReference>
<dbReference type="Gene3D" id="3.40.640.10">
    <property type="entry name" value="Type I PLP-dependent aspartate aminotransferase-like (Major domain)"/>
    <property type="match status" value="1"/>
</dbReference>
<dbReference type="PANTHER" id="PTHR30244">
    <property type="entry name" value="TRANSAMINASE"/>
    <property type="match status" value="1"/>
</dbReference>
<dbReference type="InterPro" id="IPR015422">
    <property type="entry name" value="PyrdxlP-dep_Trfase_small"/>
</dbReference>
<dbReference type="EMBL" id="LRQV01000191">
    <property type="protein sequence ID" value="KXK58457.1"/>
    <property type="molecule type" value="Genomic_DNA"/>
</dbReference>
<gene>
    <name evidence="5" type="ORF">AWW66_29630</name>
</gene>
<dbReference type="GO" id="GO:0030170">
    <property type="term" value="F:pyridoxal phosphate binding"/>
    <property type="evidence" value="ECO:0007669"/>
    <property type="project" value="TreeGrafter"/>
</dbReference>
<evidence type="ECO:0000256" key="1">
    <source>
        <dbReference type="ARBA" id="ARBA00001933"/>
    </source>
</evidence>
<evidence type="ECO:0000313" key="6">
    <source>
        <dbReference type="Proteomes" id="UP000070620"/>
    </source>
</evidence>